<dbReference type="RefSeq" id="XP_067487604.1">
    <property type="nucleotide sequence ID" value="XM_067639858.1"/>
</dbReference>
<dbReference type="InterPro" id="IPR056884">
    <property type="entry name" value="NPHP3-like_N"/>
</dbReference>
<accession>A0A436ZSY0</accession>
<dbReference type="InterPro" id="IPR043136">
    <property type="entry name" value="B30.2/SPRY_sf"/>
</dbReference>
<name>A0A436ZSY0_ARTFL</name>
<dbReference type="Gene3D" id="3.40.50.300">
    <property type="entry name" value="P-loop containing nucleotide triphosphate hydrolases"/>
    <property type="match status" value="1"/>
</dbReference>
<dbReference type="GeneID" id="93592214"/>
<gene>
    <name evidence="4" type="ORF">DFL_009903</name>
</gene>
<dbReference type="STRING" id="97331.A0A436ZSY0"/>
<dbReference type="SMART" id="SM00248">
    <property type="entry name" value="ANK"/>
    <property type="match status" value="8"/>
</dbReference>
<dbReference type="InterPro" id="IPR036770">
    <property type="entry name" value="Ankyrin_rpt-contain_sf"/>
</dbReference>
<dbReference type="InterPro" id="IPR002110">
    <property type="entry name" value="Ankyrin_rpt"/>
</dbReference>
<dbReference type="Pfam" id="PF24883">
    <property type="entry name" value="NPHP3_N"/>
    <property type="match status" value="1"/>
</dbReference>
<dbReference type="PANTHER" id="PTHR10039">
    <property type="entry name" value="AMELOGENIN"/>
    <property type="match status" value="1"/>
</dbReference>
<dbReference type="Gene3D" id="2.60.120.920">
    <property type="match status" value="1"/>
</dbReference>
<dbReference type="InterPro" id="IPR027417">
    <property type="entry name" value="P-loop_NTPase"/>
</dbReference>
<evidence type="ECO:0000313" key="5">
    <source>
        <dbReference type="Proteomes" id="UP000283090"/>
    </source>
</evidence>
<evidence type="ECO:0000259" key="3">
    <source>
        <dbReference type="Pfam" id="PF24883"/>
    </source>
</evidence>
<evidence type="ECO:0000256" key="1">
    <source>
        <dbReference type="ARBA" id="ARBA00022737"/>
    </source>
</evidence>
<dbReference type="VEuPathDB" id="FungiDB:DFL_009903"/>
<dbReference type="PROSITE" id="PS50297">
    <property type="entry name" value="ANK_REP_REGION"/>
    <property type="match status" value="1"/>
</dbReference>
<reference evidence="4 5" key="1">
    <citation type="submission" date="2019-01" db="EMBL/GenBank/DDBJ databases">
        <title>Intercellular communication is required for trap formation in the nematode-trapping fungus Duddingtonia flagrans.</title>
        <authorList>
            <person name="Youssar L."/>
            <person name="Wernet V."/>
            <person name="Hensel N."/>
            <person name="Hildebrandt H.-G."/>
            <person name="Fischer R."/>
        </authorList>
    </citation>
    <scope>NUCLEOTIDE SEQUENCE [LARGE SCALE GENOMIC DNA]</scope>
    <source>
        <strain evidence="4 5">CBS H-5679</strain>
    </source>
</reference>
<feature type="repeat" description="ANK" evidence="2">
    <location>
        <begin position="1259"/>
        <end position="1291"/>
    </location>
</feature>
<feature type="domain" description="Nephrocystin 3-like N-terminal" evidence="3">
    <location>
        <begin position="309"/>
        <end position="482"/>
    </location>
</feature>
<sequence length="1830" mass="208322">MSEKGSVVAGLAKRKTLSQGFEDARAQFRAKYQSACRESNSKRAEFDKFLQGTSIDDLGQVCKDLGDQAEEKANNASRLWSTLDILKTAGDAFIDCAPESVSMIWFGISSLIQIGNAKLQTQLLICGTCDSIANIIIDCIRWEARTVSRDADDSAPKLEIWDSDIPELIFSILDFLWSAKPHFDQSRLKRLGSTLKDLFTKDLQQKVDALLEKYQEIVRFAQAHFEDSLLNENIQTGKKLEEITENIKKFASIGSELVDAVNRQALLTELNQKQLKIKISEAHKTHIKALNDHLTRIMKQRNGRFVAGWLFREGAYIDWKGQSNETTVIYIKGPRGHGKSVAMMSASRALSAENPLICHFFFKKGEQDIQQSRTGLESLLYQLLDSDQLRNDMTALANTVDILNPGLGDPQQATAGSDAFLANLGSLSDTIRMVSETIKQRVYLFIDALDECQDRREQNLGQHLMSIVKTKTDGLRVIFSARDSIDVLDELSERPGELKIIEITSEKNSRDLVEYLQHDVGAVLDRRINQDRFPNFFDKELTRIVSIIHQKAKGDFTIARLIIASLQQPSKESLETKIQRLPAAIGDIYMASLESLTPDEQELIVVFLKWVVWSLSGMTVIEISDHYRELYKDRSAHALPQNYGDGGGGGKDLEEGLPKDLGYDAEITDLIAKDPYEHPEIKDIIYHLENAGRDFFRIDRITGLVNVDISIREWIQEDSGSQSTIVESRGFHRSRDRRGNTVFKFTLTPSFVRYGDSLNELFVKREAQMSVAVDIMRALNNSSFQDKYMPWDSGLITVDNMFTKLPPVRYEIRHWQDHIRTIQTWWSESSLDDSWWSELLAQISIFIKPENFQRWSIQADDNSEHELESIDNDATYLRRSFQQPIHAACKLGLRLMVDYIMRIQLKGKPHLIRIPPQDPDAHKIALNKRIEALLRVDDWSEYRLRILVENLSPEDLATYLDRATDMIKPDSHPGLRAGLAGWMLSSLDTGVIVAWLALNKSRNKNPAWFYSILESDEDQSPEERLKLRPGINLEGEVRRFTEQHGNKETLLLAKLQELIISDSSKDRCRRETTDTPDRYGRLPLYLAARYPDTVQSLIGYGADANKMGWCMKRIWNYGMRGYGSRSPQLELPLLSILHDLILLEDDSENKVARSMLQSATILVPRTTNIEEIRGYDGATLLHLAARIGDFDFFKLLCLSGRWNIHTKDENGYTPMHSMFQGRQRPNDIKKVNDVLEICKMMMNMRRPDGDDLVNTQNSYSQNPLALAVDGYWIEAVKLLIELGADVHDDDISGNNCFHMLANNDRQNQKVELEIAKILFDAGVDCTKCGGNYYGSTPLWTAILSRKFYLVEFFVEKYVQLGKISQGNLELLKGDRNNTNIFHYAAGVLHASLYDEYTHIFGELVRILLKHGVDVTDIRHLFIQVDDVGNIPLEAAVKYRNLSAIREILTICPDLKSWGPPSRESLLDHASQGFTETLAYLADNPYQVDDIESDETFLRSKEVTNYLLDCTPPVSLAIFETALFDPDSTWWRYLNIQLILSKYGPPFRDGSGWSLVDLLTHLKREKMMDILQLPGRELSCPETIMNPSRIGSVLEPFGELSEDGLEYFLRKPARHQYRKFPINRANVVADHPAHPAGKPFYFEVRVVSKFGSQVEVPEQEGSETEDEDDIVEFDSDDEEDEAKFEIGFKAVSLAFVDTFYLNHEGVAAKGRGPHSSRKHVGGHIALQFKFQDPKTAGPIQYVGCGLNPSRNKMFQTFNGVVQNVIELQEHARYFPNFVCWSAFESFKLNFGAEPFQFQPANNPDWTCDENLSEAVELSLLMPEYDEDFEDP</sequence>
<comment type="caution">
    <text evidence="4">The sequence shown here is derived from an EMBL/GenBank/DDBJ whole genome shotgun (WGS) entry which is preliminary data.</text>
</comment>
<evidence type="ECO:0000256" key="2">
    <source>
        <dbReference type="PROSITE-ProRule" id="PRU00023"/>
    </source>
</evidence>
<keyword evidence="2" id="KW-0040">ANK repeat</keyword>
<dbReference type="Gene3D" id="1.25.40.20">
    <property type="entry name" value="Ankyrin repeat-containing domain"/>
    <property type="match status" value="3"/>
</dbReference>
<dbReference type="OrthoDB" id="5330164at2759"/>
<dbReference type="PROSITE" id="PS50088">
    <property type="entry name" value="ANK_REPEAT"/>
    <property type="match status" value="2"/>
</dbReference>
<protein>
    <recommendedName>
        <fullName evidence="3">Nephrocystin 3-like N-terminal domain-containing protein</fullName>
    </recommendedName>
</protein>
<proteinExistence type="predicted"/>
<dbReference type="EMBL" id="SAEB01000012">
    <property type="protein sequence ID" value="RVD82060.1"/>
    <property type="molecule type" value="Genomic_DNA"/>
</dbReference>
<keyword evidence="5" id="KW-1185">Reference proteome</keyword>
<dbReference type="SUPFAM" id="SSF48403">
    <property type="entry name" value="Ankyrin repeat"/>
    <property type="match status" value="2"/>
</dbReference>
<dbReference type="PANTHER" id="PTHR10039:SF14">
    <property type="entry name" value="NACHT DOMAIN-CONTAINING PROTEIN"/>
    <property type="match status" value="1"/>
</dbReference>
<keyword evidence="1" id="KW-0677">Repeat</keyword>
<evidence type="ECO:0000313" key="4">
    <source>
        <dbReference type="EMBL" id="RVD82060.1"/>
    </source>
</evidence>
<dbReference type="Pfam" id="PF00023">
    <property type="entry name" value="Ank"/>
    <property type="match status" value="1"/>
</dbReference>
<dbReference type="SUPFAM" id="SSF52540">
    <property type="entry name" value="P-loop containing nucleoside triphosphate hydrolases"/>
    <property type="match status" value="1"/>
</dbReference>
<organism evidence="4 5">
    <name type="scientific">Arthrobotrys flagrans</name>
    <name type="common">Nematode-trapping fungus</name>
    <name type="synonym">Trichothecium flagrans</name>
    <dbReference type="NCBI Taxonomy" id="97331"/>
    <lineage>
        <taxon>Eukaryota</taxon>
        <taxon>Fungi</taxon>
        <taxon>Dikarya</taxon>
        <taxon>Ascomycota</taxon>
        <taxon>Pezizomycotina</taxon>
        <taxon>Orbiliomycetes</taxon>
        <taxon>Orbiliales</taxon>
        <taxon>Orbiliaceae</taxon>
        <taxon>Arthrobotrys</taxon>
    </lineage>
</organism>
<feature type="repeat" description="ANK" evidence="2">
    <location>
        <begin position="1176"/>
        <end position="1200"/>
    </location>
</feature>
<dbReference type="Proteomes" id="UP000283090">
    <property type="component" value="Unassembled WGS sequence"/>
</dbReference>